<evidence type="ECO:0000256" key="2">
    <source>
        <dbReference type="ARBA" id="ARBA00023125"/>
    </source>
</evidence>
<comment type="caution">
    <text evidence="6">The sequence shown here is derived from an EMBL/GenBank/DDBJ whole genome shotgun (WGS) entry which is preliminary data.</text>
</comment>
<dbReference type="Gene3D" id="1.20.120.530">
    <property type="entry name" value="GntR ligand-binding domain-like"/>
    <property type="match status" value="1"/>
</dbReference>
<keyword evidence="7" id="KW-1185">Reference proteome</keyword>
<evidence type="ECO:0000313" key="7">
    <source>
        <dbReference type="Proteomes" id="UP000095087"/>
    </source>
</evidence>
<protein>
    <submittedName>
        <fullName evidence="6">Putative L-lactate dehydrogenase operon regulatory protein</fullName>
    </submittedName>
</protein>
<dbReference type="InterPro" id="IPR036388">
    <property type="entry name" value="WH-like_DNA-bd_sf"/>
</dbReference>
<dbReference type="GO" id="GO:0003677">
    <property type="term" value="F:DNA binding"/>
    <property type="evidence" value="ECO:0007669"/>
    <property type="project" value="UniProtKB-KW"/>
</dbReference>
<dbReference type="PROSITE" id="PS50949">
    <property type="entry name" value="HTH_GNTR"/>
    <property type="match status" value="1"/>
</dbReference>
<evidence type="ECO:0000313" key="6">
    <source>
        <dbReference type="EMBL" id="ODA67743.1"/>
    </source>
</evidence>
<sequence>MELTLAQTENEISSGPNLSGETYAGSADLAAVLRRDIKEGRLASHERLLSERKMAEQFGVARGTVREALSRLVDEGLVEIRRGSGAYVIFEPPEPSNDIIENARPLELMDTRFAVEPHICRLAVLHARPKDLAFAGSLLEKMEASTKDPTAFAAADTAFHTRLAESTGNSLLIWFVGQINSVRHQREWSMMREITLTENMIREYNRQHRAILEAIMAREPERAANLMKEHLETARLSLMRSAAA</sequence>
<dbReference type="SMART" id="SM00345">
    <property type="entry name" value="HTH_GNTR"/>
    <property type="match status" value="1"/>
</dbReference>
<gene>
    <name evidence="6" type="ORF">A7A08_00906</name>
</gene>
<dbReference type="GO" id="GO:0003700">
    <property type="term" value="F:DNA-binding transcription factor activity"/>
    <property type="evidence" value="ECO:0007669"/>
    <property type="project" value="InterPro"/>
</dbReference>
<feature type="region of interest" description="Disordered" evidence="4">
    <location>
        <begin position="1"/>
        <end position="20"/>
    </location>
</feature>
<evidence type="ECO:0000256" key="1">
    <source>
        <dbReference type="ARBA" id="ARBA00023015"/>
    </source>
</evidence>
<feature type="domain" description="HTH gntR-type" evidence="5">
    <location>
        <begin position="23"/>
        <end position="91"/>
    </location>
</feature>
<dbReference type="InterPro" id="IPR000524">
    <property type="entry name" value="Tscrpt_reg_HTH_GntR"/>
</dbReference>
<dbReference type="SMART" id="SM00419">
    <property type="entry name" value="HTH_CRP"/>
    <property type="match status" value="1"/>
</dbReference>
<keyword evidence="3" id="KW-0804">Transcription</keyword>
<dbReference type="InterPro" id="IPR008920">
    <property type="entry name" value="TF_FadR/GntR_C"/>
</dbReference>
<dbReference type="SUPFAM" id="SSF48008">
    <property type="entry name" value="GntR ligand-binding domain-like"/>
    <property type="match status" value="1"/>
</dbReference>
<dbReference type="Pfam" id="PF00392">
    <property type="entry name" value="GntR"/>
    <property type="match status" value="1"/>
</dbReference>
<dbReference type="SMART" id="SM00895">
    <property type="entry name" value="FCD"/>
    <property type="match status" value="1"/>
</dbReference>
<evidence type="ECO:0000259" key="5">
    <source>
        <dbReference type="PROSITE" id="PS50949"/>
    </source>
</evidence>
<dbReference type="EMBL" id="MASI01000002">
    <property type="protein sequence ID" value="ODA67743.1"/>
    <property type="molecule type" value="Genomic_DNA"/>
</dbReference>
<proteinExistence type="predicted"/>
<dbReference type="InterPro" id="IPR012318">
    <property type="entry name" value="HTH_CRP"/>
</dbReference>
<name>A0A1E2RZT3_9HYPH</name>
<dbReference type="Gene3D" id="1.10.10.10">
    <property type="entry name" value="Winged helix-like DNA-binding domain superfamily/Winged helix DNA-binding domain"/>
    <property type="match status" value="1"/>
</dbReference>
<dbReference type="InterPro" id="IPR011711">
    <property type="entry name" value="GntR_C"/>
</dbReference>
<dbReference type="SUPFAM" id="SSF46785">
    <property type="entry name" value="Winged helix' DNA-binding domain"/>
    <property type="match status" value="1"/>
</dbReference>
<dbReference type="CDD" id="cd07377">
    <property type="entry name" value="WHTH_GntR"/>
    <property type="match status" value="1"/>
</dbReference>
<dbReference type="AlphaFoldDB" id="A0A1E2RZT3"/>
<dbReference type="Proteomes" id="UP000095087">
    <property type="component" value="Unassembled WGS sequence"/>
</dbReference>
<dbReference type="PRINTS" id="PR00035">
    <property type="entry name" value="HTHGNTR"/>
</dbReference>
<keyword evidence="2" id="KW-0238">DNA-binding</keyword>
<evidence type="ECO:0000256" key="4">
    <source>
        <dbReference type="SAM" id="MobiDB-lite"/>
    </source>
</evidence>
<dbReference type="PANTHER" id="PTHR43537:SF5">
    <property type="entry name" value="UXU OPERON TRANSCRIPTIONAL REGULATOR"/>
    <property type="match status" value="1"/>
</dbReference>
<keyword evidence="1" id="KW-0805">Transcription regulation</keyword>
<dbReference type="STRING" id="1177755.A7A08_00906"/>
<dbReference type="Pfam" id="PF07729">
    <property type="entry name" value="FCD"/>
    <property type="match status" value="1"/>
</dbReference>
<evidence type="ECO:0000256" key="3">
    <source>
        <dbReference type="ARBA" id="ARBA00023163"/>
    </source>
</evidence>
<accession>A0A1E2RZT3</accession>
<dbReference type="PANTHER" id="PTHR43537">
    <property type="entry name" value="TRANSCRIPTIONAL REGULATOR, GNTR FAMILY"/>
    <property type="match status" value="1"/>
</dbReference>
<dbReference type="InterPro" id="IPR036390">
    <property type="entry name" value="WH_DNA-bd_sf"/>
</dbReference>
<reference evidence="6 7" key="1">
    <citation type="submission" date="2016-07" db="EMBL/GenBank/DDBJ databases">
        <title>Draft genome sequence of Methyloligella halotolerans C2T (VKM B-2706T=CCUG 61687T=DSM 25045T), a halotolerant polyhydroxybutyrate accumulating methylotroph.</title>
        <authorList>
            <person name="Vasilenko O.V."/>
            <person name="Doronina N.V."/>
            <person name="Poroshina M.N."/>
            <person name="Tarlachkov S.V."/>
            <person name="Trotsenko Y.A."/>
        </authorList>
    </citation>
    <scope>NUCLEOTIDE SEQUENCE [LARGE SCALE GENOMIC DNA]</scope>
    <source>
        <strain evidence="6 7">VKM B-2706</strain>
    </source>
</reference>
<dbReference type="OrthoDB" id="9812645at2"/>
<organism evidence="6 7">
    <name type="scientific">Methyloligella halotolerans</name>
    <dbReference type="NCBI Taxonomy" id="1177755"/>
    <lineage>
        <taxon>Bacteria</taxon>
        <taxon>Pseudomonadati</taxon>
        <taxon>Pseudomonadota</taxon>
        <taxon>Alphaproteobacteria</taxon>
        <taxon>Hyphomicrobiales</taxon>
        <taxon>Hyphomicrobiaceae</taxon>
        <taxon>Methyloligella</taxon>
    </lineage>
</organism>